<dbReference type="Gene3D" id="3.30.565.40">
    <property type="entry name" value="Fervidobacterium nodosum Rt17-B1 like"/>
    <property type="match status" value="1"/>
</dbReference>
<name>A0A2Z2HAC7_9GAMM</name>
<dbReference type="OrthoDB" id="8610451at2"/>
<reference evidence="3 4" key="1">
    <citation type="journal article" date="2017" name="Int. J. Syst. Evol. Microbiol.">
        <title>Kushneria konosiri sp. nov., isolated from the Korean salt-fermented seafood Daemi-jeot.</title>
        <authorList>
            <person name="Yun J.H."/>
            <person name="Park S.K."/>
            <person name="Lee J.Y."/>
            <person name="Jung M.J."/>
            <person name="Bae J.W."/>
        </authorList>
    </citation>
    <scope>NUCLEOTIDE SEQUENCE [LARGE SCALE GENOMIC DNA]</scope>
    <source>
        <strain evidence="3 4">X49</strain>
    </source>
</reference>
<feature type="compositionally biased region" description="Polar residues" evidence="1">
    <location>
        <begin position="27"/>
        <end position="57"/>
    </location>
</feature>
<dbReference type="Proteomes" id="UP000250025">
    <property type="component" value="Chromosome"/>
</dbReference>
<feature type="domain" description="DUF3298" evidence="2">
    <location>
        <begin position="196"/>
        <end position="272"/>
    </location>
</feature>
<dbReference type="EMBL" id="CP021323">
    <property type="protein sequence ID" value="ARS52340.1"/>
    <property type="molecule type" value="Genomic_DNA"/>
</dbReference>
<keyword evidence="4" id="KW-1185">Reference proteome</keyword>
<dbReference type="RefSeq" id="WP_086621040.1">
    <property type="nucleotide sequence ID" value="NZ_CP021323.1"/>
</dbReference>
<dbReference type="AlphaFoldDB" id="A0A2Z2HAC7"/>
<dbReference type="InterPro" id="IPR037126">
    <property type="entry name" value="PdaC/RsiV-like_sf"/>
</dbReference>
<protein>
    <recommendedName>
        <fullName evidence="2">DUF3298 domain-containing protein</fullName>
    </recommendedName>
</protein>
<dbReference type="Gene3D" id="3.90.640.20">
    <property type="entry name" value="Heat-shock cognate protein, ATPase"/>
    <property type="match status" value="1"/>
</dbReference>
<feature type="region of interest" description="Disordered" evidence="1">
    <location>
        <begin position="26"/>
        <end position="57"/>
    </location>
</feature>
<gene>
    <name evidence="3" type="ORF">B9G99_05130</name>
</gene>
<dbReference type="InterPro" id="IPR021729">
    <property type="entry name" value="DUF3298"/>
</dbReference>
<evidence type="ECO:0000256" key="1">
    <source>
        <dbReference type="SAM" id="MobiDB-lite"/>
    </source>
</evidence>
<dbReference type="Pfam" id="PF11738">
    <property type="entry name" value="DUF3298"/>
    <property type="match status" value="1"/>
</dbReference>
<proteinExistence type="predicted"/>
<organism evidence="3 4">
    <name type="scientific">Kushneria konosiri</name>
    <dbReference type="NCBI Taxonomy" id="698828"/>
    <lineage>
        <taxon>Bacteria</taxon>
        <taxon>Pseudomonadati</taxon>
        <taxon>Pseudomonadota</taxon>
        <taxon>Gammaproteobacteria</taxon>
        <taxon>Oceanospirillales</taxon>
        <taxon>Halomonadaceae</taxon>
        <taxon>Kushneria</taxon>
    </lineage>
</organism>
<dbReference type="KEGG" id="kus:B9G99_05130"/>
<dbReference type="PROSITE" id="PS51257">
    <property type="entry name" value="PROKAR_LIPOPROTEIN"/>
    <property type="match status" value="1"/>
</dbReference>
<sequence>MIDPTRYRWLAVPALLLTLTACDQTGDDSQAGDQGNARGSESSTPEAAGAQDQQQDLSSTFVDRTITDPNCKGDNCASVEVHMIQFDSDPQLSSDIERRLVRMGSPISDSVVAAEALPATVEAYAEDFFDQSTEANQDSDNPRPYSSTLEAKEISRHDDLLVLELQSYVMTGGAHGMPGTHYMVIDERTHQVVTLDDMLKEGQQPAFEAALKNAWQDWQNNSDAGRTLDPLNWPFSSSDNAAPLEDSMAVTYDAYTLGPYAIGQPTLTIPYSALSDILKPRFIPATDTQSAQSAH</sequence>
<evidence type="ECO:0000259" key="2">
    <source>
        <dbReference type="Pfam" id="PF11738"/>
    </source>
</evidence>
<evidence type="ECO:0000313" key="4">
    <source>
        <dbReference type="Proteomes" id="UP000250025"/>
    </source>
</evidence>
<accession>A0A2Z2HAC7</accession>
<evidence type="ECO:0000313" key="3">
    <source>
        <dbReference type="EMBL" id="ARS52340.1"/>
    </source>
</evidence>